<feature type="domain" description="Response regulatory" evidence="6">
    <location>
        <begin position="2"/>
        <end position="116"/>
    </location>
</feature>
<keyword evidence="9" id="KW-1185">Reference proteome</keyword>
<keyword evidence="2" id="KW-0805">Transcription regulation</keyword>
<reference evidence="8 9" key="1">
    <citation type="submission" date="2019-01" db="EMBL/GenBank/DDBJ databases">
        <title>Draft genome sequences of the type strains of six Macrococcus species.</title>
        <authorList>
            <person name="Mazhar S."/>
            <person name="Altermann E."/>
            <person name="Hill C."/>
            <person name="Mcauliffe O."/>
        </authorList>
    </citation>
    <scope>NUCLEOTIDE SEQUENCE [LARGE SCALE GENOMIC DNA]</scope>
    <source>
        <strain evidence="8 9">ATCC 51825</strain>
    </source>
</reference>
<dbReference type="PANTHER" id="PTHR37299">
    <property type="entry name" value="TRANSCRIPTIONAL REGULATOR-RELATED"/>
    <property type="match status" value="1"/>
</dbReference>
<dbReference type="EMBL" id="SCWF01000005">
    <property type="protein sequence ID" value="TDM14210.1"/>
    <property type="molecule type" value="Genomic_DNA"/>
</dbReference>
<gene>
    <name evidence="8" type="ORF">ERX55_06455</name>
</gene>
<keyword evidence="4" id="KW-0804">Transcription</keyword>
<evidence type="ECO:0000256" key="2">
    <source>
        <dbReference type="ARBA" id="ARBA00023015"/>
    </source>
</evidence>
<protein>
    <submittedName>
        <fullName evidence="8">DNA-binding response regulator</fullName>
    </submittedName>
</protein>
<accession>A0A4R6C0C5</accession>
<dbReference type="AlphaFoldDB" id="A0A4R6C0C5"/>
<evidence type="ECO:0000313" key="9">
    <source>
        <dbReference type="Proteomes" id="UP000294843"/>
    </source>
</evidence>
<evidence type="ECO:0000256" key="5">
    <source>
        <dbReference type="PROSITE-ProRule" id="PRU00169"/>
    </source>
</evidence>
<evidence type="ECO:0000259" key="7">
    <source>
        <dbReference type="PROSITE" id="PS50930"/>
    </source>
</evidence>
<dbReference type="OrthoDB" id="9809318at2"/>
<name>A0A4R6C0C5_9STAP</name>
<dbReference type="PROSITE" id="PS50110">
    <property type="entry name" value="RESPONSE_REGULATORY"/>
    <property type="match status" value="1"/>
</dbReference>
<proteinExistence type="predicted"/>
<dbReference type="Proteomes" id="UP000294843">
    <property type="component" value="Unassembled WGS sequence"/>
</dbReference>
<dbReference type="PANTHER" id="PTHR37299:SF1">
    <property type="entry name" value="STAGE 0 SPORULATION PROTEIN A HOMOLOG"/>
    <property type="match status" value="1"/>
</dbReference>
<dbReference type="Pfam" id="PF04397">
    <property type="entry name" value="LytTR"/>
    <property type="match status" value="1"/>
</dbReference>
<evidence type="ECO:0000313" key="8">
    <source>
        <dbReference type="EMBL" id="TDM14210.1"/>
    </source>
</evidence>
<dbReference type="InterPro" id="IPR011006">
    <property type="entry name" value="CheY-like_superfamily"/>
</dbReference>
<dbReference type="Gene3D" id="2.40.50.1020">
    <property type="entry name" value="LytTr DNA-binding domain"/>
    <property type="match status" value="1"/>
</dbReference>
<feature type="domain" description="HTH LytTR-type" evidence="7">
    <location>
        <begin position="125"/>
        <end position="228"/>
    </location>
</feature>
<sequence>MKILIVDDEPLARNELKFLVEQLDDIDLVDEADCVEETLTALLSERYDLLFLDINLIDESGLDLAQKINKMKRPPHIIFATAHDTYAVKAFELNALDYVLKPFDPLRIEQAVAKARTEKQQITAISIQSDDKIYVLKCEEIVALYVEEGQLHITTVDREYLLNEPLSNYEKKLPDYFMRIHRSNIINTRHIISAEHWFNHTYQVKLTGDIKLQVSRSYIRAFKEEIGLI</sequence>
<evidence type="ECO:0000256" key="4">
    <source>
        <dbReference type="ARBA" id="ARBA00023163"/>
    </source>
</evidence>
<keyword evidence="3 8" id="KW-0238">DNA-binding</keyword>
<dbReference type="InterPro" id="IPR007492">
    <property type="entry name" value="LytTR_DNA-bd_dom"/>
</dbReference>
<dbReference type="SMART" id="SM00448">
    <property type="entry name" value="REC"/>
    <property type="match status" value="1"/>
</dbReference>
<dbReference type="RefSeq" id="WP_133451750.1">
    <property type="nucleotide sequence ID" value="NZ_SCWF01000005.1"/>
</dbReference>
<comment type="caution">
    <text evidence="8">The sequence shown here is derived from an EMBL/GenBank/DDBJ whole genome shotgun (WGS) entry which is preliminary data.</text>
</comment>
<keyword evidence="1 5" id="KW-0597">Phosphoprotein</keyword>
<organism evidence="8 9">
    <name type="scientific">Macrococcus bovicus</name>
    <dbReference type="NCBI Taxonomy" id="69968"/>
    <lineage>
        <taxon>Bacteria</taxon>
        <taxon>Bacillati</taxon>
        <taxon>Bacillota</taxon>
        <taxon>Bacilli</taxon>
        <taxon>Bacillales</taxon>
        <taxon>Staphylococcaceae</taxon>
        <taxon>Macrococcus</taxon>
    </lineage>
</organism>
<dbReference type="PROSITE" id="PS50930">
    <property type="entry name" value="HTH_LYTTR"/>
    <property type="match status" value="1"/>
</dbReference>
<dbReference type="InterPro" id="IPR046947">
    <property type="entry name" value="LytR-like"/>
</dbReference>
<dbReference type="SUPFAM" id="SSF52172">
    <property type="entry name" value="CheY-like"/>
    <property type="match status" value="1"/>
</dbReference>
<evidence type="ECO:0000256" key="1">
    <source>
        <dbReference type="ARBA" id="ARBA00022553"/>
    </source>
</evidence>
<dbReference type="Gene3D" id="3.40.50.2300">
    <property type="match status" value="1"/>
</dbReference>
<dbReference type="SMART" id="SM00850">
    <property type="entry name" value="LytTR"/>
    <property type="match status" value="1"/>
</dbReference>
<feature type="modified residue" description="4-aspartylphosphate" evidence="5">
    <location>
        <position position="53"/>
    </location>
</feature>
<evidence type="ECO:0000259" key="6">
    <source>
        <dbReference type="PROSITE" id="PS50110"/>
    </source>
</evidence>
<dbReference type="InterPro" id="IPR001789">
    <property type="entry name" value="Sig_transdc_resp-reg_receiver"/>
</dbReference>
<dbReference type="GO" id="GO:0003677">
    <property type="term" value="F:DNA binding"/>
    <property type="evidence" value="ECO:0007669"/>
    <property type="project" value="UniProtKB-KW"/>
</dbReference>
<dbReference type="GO" id="GO:0000156">
    <property type="term" value="F:phosphorelay response regulator activity"/>
    <property type="evidence" value="ECO:0007669"/>
    <property type="project" value="InterPro"/>
</dbReference>
<dbReference type="Pfam" id="PF00072">
    <property type="entry name" value="Response_reg"/>
    <property type="match status" value="1"/>
</dbReference>
<evidence type="ECO:0000256" key="3">
    <source>
        <dbReference type="ARBA" id="ARBA00023125"/>
    </source>
</evidence>